<comment type="pathway">
    <text evidence="4">Lipid metabolism.</text>
</comment>
<keyword evidence="12 18" id="KW-0548">Nucleotidyltransferase</keyword>
<dbReference type="Proteomes" id="UP000501058">
    <property type="component" value="Chromosome"/>
</dbReference>
<feature type="transmembrane region" description="Helical" evidence="19">
    <location>
        <begin position="224"/>
        <end position="244"/>
    </location>
</feature>
<comment type="catalytic activity">
    <reaction evidence="1 18">
        <text>a 1,2-diacyl-sn-glycero-3-phosphate + CTP + H(+) = a CDP-1,2-diacyl-sn-glycerol + diphosphate</text>
        <dbReference type="Rhea" id="RHEA:16229"/>
        <dbReference type="ChEBI" id="CHEBI:15378"/>
        <dbReference type="ChEBI" id="CHEBI:33019"/>
        <dbReference type="ChEBI" id="CHEBI:37563"/>
        <dbReference type="ChEBI" id="CHEBI:58332"/>
        <dbReference type="ChEBI" id="CHEBI:58608"/>
        <dbReference type="EC" id="2.7.7.41"/>
    </reaction>
</comment>
<evidence type="ECO:0000256" key="12">
    <source>
        <dbReference type="ARBA" id="ARBA00022695"/>
    </source>
</evidence>
<dbReference type="EMBL" id="CP049865">
    <property type="protein sequence ID" value="QIK73089.1"/>
    <property type="molecule type" value="Genomic_DNA"/>
</dbReference>
<reference evidence="20 21" key="1">
    <citation type="submission" date="2020-03" db="EMBL/GenBank/DDBJ databases">
        <title>Propioniciclava sp. nov., isolated from Hydrophilus acuminatus.</title>
        <authorList>
            <person name="Hyun D.-W."/>
            <person name="Bae J.-W."/>
        </authorList>
    </citation>
    <scope>NUCLEOTIDE SEQUENCE [LARGE SCALE GENOMIC DNA]</scope>
    <source>
        <strain evidence="20 21">HDW11</strain>
    </source>
</reference>
<dbReference type="GO" id="GO:0016024">
    <property type="term" value="P:CDP-diacylglycerol biosynthetic process"/>
    <property type="evidence" value="ECO:0007669"/>
    <property type="project" value="UniProtKB-UniPathway"/>
</dbReference>
<evidence type="ECO:0000256" key="11">
    <source>
        <dbReference type="ARBA" id="ARBA00022692"/>
    </source>
</evidence>
<keyword evidence="21" id="KW-1185">Reference proteome</keyword>
<evidence type="ECO:0000256" key="7">
    <source>
        <dbReference type="ARBA" id="ARBA00019373"/>
    </source>
</evidence>
<keyword evidence="11 18" id="KW-0812">Transmembrane</keyword>
<keyword evidence="10 18" id="KW-0808">Transferase</keyword>
<comment type="pathway">
    <text evidence="3 18">Phospholipid metabolism; CDP-diacylglycerol biosynthesis; CDP-diacylglycerol from sn-glycerol 3-phosphate: step 3/3.</text>
</comment>
<feature type="transmembrane region" description="Helical" evidence="19">
    <location>
        <begin position="45"/>
        <end position="64"/>
    </location>
</feature>
<keyword evidence="14" id="KW-0443">Lipid metabolism</keyword>
<sequence length="292" mass="30393">MTDASAPAPAPRKRSAGRDLPAAIAVGVGLILLVIVTLAFWHWGFILLVAAMLALGATEVNNAMRRLGMRAEIVPIVIGTIAMVVGTYAAATGVGFHLMPWHSVLLTCLGATVLAVLIVRFPKGHENFVRDASASVFIIGYITLLGSFTALILAGEHGAARMVTFLLCVVANDTGGYAVGVLFGRTPLAPAISPKKTWEGLAGSVGFAVLTGSLMVHFVLGSPWWIGAILGAVCAFFATCGDLIESAIKRDVGIKDMGSFLPGHGGVMDRLDSMLVAAAPAWLVMYLLIPGG</sequence>
<evidence type="ECO:0000256" key="15">
    <source>
        <dbReference type="ARBA" id="ARBA00023136"/>
    </source>
</evidence>
<dbReference type="RefSeq" id="WP_166234160.1">
    <property type="nucleotide sequence ID" value="NZ_CP049865.1"/>
</dbReference>
<dbReference type="InterPro" id="IPR000374">
    <property type="entry name" value="PC_trans"/>
</dbReference>
<dbReference type="GO" id="GO:0004605">
    <property type="term" value="F:phosphatidate cytidylyltransferase activity"/>
    <property type="evidence" value="ECO:0007669"/>
    <property type="project" value="UniProtKB-EC"/>
</dbReference>
<evidence type="ECO:0000256" key="14">
    <source>
        <dbReference type="ARBA" id="ARBA00023098"/>
    </source>
</evidence>
<accession>A0A6G7Y8P8</accession>
<feature type="transmembrane region" description="Helical" evidence="19">
    <location>
        <begin position="76"/>
        <end position="98"/>
    </location>
</feature>
<keyword evidence="17" id="KW-1208">Phospholipid metabolism</keyword>
<feature type="transmembrane region" description="Helical" evidence="19">
    <location>
        <begin position="197"/>
        <end position="218"/>
    </location>
</feature>
<gene>
    <name evidence="20" type="ORF">G7070_13480</name>
</gene>
<evidence type="ECO:0000256" key="18">
    <source>
        <dbReference type="RuleBase" id="RU003938"/>
    </source>
</evidence>
<evidence type="ECO:0000256" key="6">
    <source>
        <dbReference type="ARBA" id="ARBA00012487"/>
    </source>
</evidence>
<comment type="similarity">
    <text evidence="5 18">Belongs to the CDS family.</text>
</comment>
<evidence type="ECO:0000256" key="9">
    <source>
        <dbReference type="ARBA" id="ARBA00022516"/>
    </source>
</evidence>
<evidence type="ECO:0000256" key="4">
    <source>
        <dbReference type="ARBA" id="ARBA00005189"/>
    </source>
</evidence>
<comment type="subcellular location">
    <subcellularLocation>
        <location evidence="2">Cell membrane</location>
        <topology evidence="2">Multi-pass membrane protein</topology>
    </subcellularLocation>
</comment>
<dbReference type="PROSITE" id="PS01315">
    <property type="entry name" value="CDS"/>
    <property type="match status" value="1"/>
</dbReference>
<evidence type="ECO:0000256" key="13">
    <source>
        <dbReference type="ARBA" id="ARBA00022989"/>
    </source>
</evidence>
<keyword evidence="9" id="KW-0444">Lipid biosynthesis</keyword>
<keyword evidence="16" id="KW-0594">Phospholipid biosynthesis</keyword>
<evidence type="ECO:0000256" key="2">
    <source>
        <dbReference type="ARBA" id="ARBA00004651"/>
    </source>
</evidence>
<feature type="transmembrane region" description="Helical" evidence="19">
    <location>
        <begin position="104"/>
        <end position="122"/>
    </location>
</feature>
<evidence type="ECO:0000256" key="10">
    <source>
        <dbReference type="ARBA" id="ARBA00022679"/>
    </source>
</evidence>
<evidence type="ECO:0000256" key="3">
    <source>
        <dbReference type="ARBA" id="ARBA00005119"/>
    </source>
</evidence>
<feature type="transmembrane region" description="Helical" evidence="19">
    <location>
        <begin position="134"/>
        <end position="154"/>
    </location>
</feature>
<evidence type="ECO:0000313" key="21">
    <source>
        <dbReference type="Proteomes" id="UP000501058"/>
    </source>
</evidence>
<dbReference type="KEGG" id="prv:G7070_13480"/>
<evidence type="ECO:0000256" key="1">
    <source>
        <dbReference type="ARBA" id="ARBA00001698"/>
    </source>
</evidence>
<keyword evidence="13 19" id="KW-1133">Transmembrane helix</keyword>
<evidence type="ECO:0000256" key="17">
    <source>
        <dbReference type="ARBA" id="ARBA00023264"/>
    </source>
</evidence>
<dbReference type="PANTHER" id="PTHR46382:SF1">
    <property type="entry name" value="PHOSPHATIDATE CYTIDYLYLTRANSFERASE"/>
    <property type="match status" value="1"/>
</dbReference>
<keyword evidence="15 19" id="KW-0472">Membrane</keyword>
<dbReference type="GO" id="GO:0005886">
    <property type="term" value="C:plasma membrane"/>
    <property type="evidence" value="ECO:0007669"/>
    <property type="project" value="UniProtKB-SubCell"/>
</dbReference>
<evidence type="ECO:0000313" key="20">
    <source>
        <dbReference type="EMBL" id="QIK73089.1"/>
    </source>
</evidence>
<dbReference type="PANTHER" id="PTHR46382">
    <property type="entry name" value="PHOSPHATIDATE CYTIDYLYLTRANSFERASE"/>
    <property type="match status" value="1"/>
</dbReference>
<proteinExistence type="inferred from homology"/>
<evidence type="ECO:0000256" key="19">
    <source>
        <dbReference type="SAM" id="Phobius"/>
    </source>
</evidence>
<feature type="transmembrane region" description="Helical" evidence="19">
    <location>
        <begin position="20"/>
        <end position="39"/>
    </location>
</feature>
<keyword evidence="8" id="KW-1003">Cell membrane</keyword>
<dbReference type="Pfam" id="PF01148">
    <property type="entry name" value="CTP_transf_1"/>
    <property type="match status" value="1"/>
</dbReference>
<organism evidence="20 21">
    <name type="scientific">Propioniciclava coleopterorum</name>
    <dbReference type="NCBI Taxonomy" id="2714937"/>
    <lineage>
        <taxon>Bacteria</taxon>
        <taxon>Bacillati</taxon>
        <taxon>Actinomycetota</taxon>
        <taxon>Actinomycetes</taxon>
        <taxon>Propionibacteriales</taxon>
        <taxon>Propionibacteriaceae</taxon>
        <taxon>Propioniciclava</taxon>
    </lineage>
</organism>
<protein>
    <recommendedName>
        <fullName evidence="7 18">Phosphatidate cytidylyltransferase</fullName>
        <ecNumber evidence="6 18">2.7.7.41</ecNumber>
    </recommendedName>
</protein>
<dbReference type="EC" id="2.7.7.41" evidence="6 18"/>
<evidence type="ECO:0000256" key="16">
    <source>
        <dbReference type="ARBA" id="ARBA00023209"/>
    </source>
</evidence>
<dbReference type="UniPathway" id="UPA00557">
    <property type="reaction ID" value="UER00614"/>
</dbReference>
<evidence type="ECO:0000256" key="5">
    <source>
        <dbReference type="ARBA" id="ARBA00010185"/>
    </source>
</evidence>
<dbReference type="AlphaFoldDB" id="A0A6G7Y8P8"/>
<name>A0A6G7Y8P8_9ACTN</name>
<evidence type="ECO:0000256" key="8">
    <source>
        <dbReference type="ARBA" id="ARBA00022475"/>
    </source>
</evidence>
<feature type="transmembrane region" description="Helical" evidence="19">
    <location>
        <begin position="160"/>
        <end position="185"/>
    </location>
</feature>